<dbReference type="GO" id="GO:0000287">
    <property type="term" value="F:magnesium ion binding"/>
    <property type="evidence" value="ECO:0007669"/>
    <property type="project" value="InterPro"/>
</dbReference>
<dbReference type="GO" id="GO:0008897">
    <property type="term" value="F:holo-[acyl-carrier-protein] synthase activity"/>
    <property type="evidence" value="ECO:0007669"/>
    <property type="project" value="UniProtKB-EC"/>
</dbReference>
<feature type="domain" description="4'-phosphopantetheinyl transferase N-terminal" evidence="4">
    <location>
        <begin position="49"/>
        <end position="133"/>
    </location>
</feature>
<dbReference type="InterPro" id="IPR050559">
    <property type="entry name" value="P-Pant_transferase_sf"/>
</dbReference>
<comment type="caution">
    <text evidence="5">The sequence shown here is derived from an EMBL/GenBank/DDBJ whole genome shotgun (WGS) entry which is preliminary data.</text>
</comment>
<keyword evidence="6" id="KW-1185">Reference proteome</keyword>
<evidence type="ECO:0000256" key="1">
    <source>
        <dbReference type="ARBA" id="ARBA00013172"/>
    </source>
</evidence>
<dbReference type="PANTHER" id="PTHR12215:SF10">
    <property type="entry name" value="L-AMINOADIPATE-SEMIALDEHYDE DEHYDROGENASE-PHOSPHOPANTETHEINYL TRANSFERASE"/>
    <property type="match status" value="1"/>
</dbReference>
<dbReference type="AlphaFoldDB" id="A0A9W9LQ14"/>
<accession>A0A9W9LQ14</accession>
<dbReference type="GO" id="GO:0019878">
    <property type="term" value="P:lysine biosynthetic process via aminoadipic acid"/>
    <property type="evidence" value="ECO:0007669"/>
    <property type="project" value="TreeGrafter"/>
</dbReference>
<sequence>MANEFSGANVLQSTPNADHVDASLLGLPTLVRWYIDIREWENNGLDLPLLEALRPSEQEAVKRYHHAADRRMSLASHLLKYFYIHHACGKPWKDILLSRTAMPENRPHFISTSPPHLDFNVSHQAGLTILAGTIAPVLEECQKKALGTNPPRLGIDVTCANERRKPIATTRELVEFVSIFSEVFSDRELATMKNPLPTLNRARDLGLANAFPKNANGSGVDSQETIARFGLRLFYSYWALKEAYLKMTGDALLATWVRSLEFTNVIPPDPVEPLAVPKPYGLSQDPKHIPRSSRNWGKPYTDVQATRDGESIDDVRIELVAFETDYIVATAGRGAPVGVFPKEPENRAQNDLPDRFVICSSEGKEEHRIPLTAKRVVGDMDPWHVPYAIADPWLPLQEINVNLDVRACAEGRCVHPTGSKNILASVHVREGT</sequence>
<name>A0A9W9LQ14_9EURO</name>
<dbReference type="InterPro" id="IPR008278">
    <property type="entry name" value="4-PPantetheinyl_Trfase_dom"/>
</dbReference>
<dbReference type="Gene3D" id="3.90.470.20">
    <property type="entry name" value="4'-phosphopantetheinyl transferase domain"/>
    <property type="match status" value="2"/>
</dbReference>
<protein>
    <recommendedName>
        <fullName evidence="1">holo-[acyl-carrier-protein] synthase</fullName>
        <ecNumber evidence="1">2.7.8.7</ecNumber>
    </recommendedName>
</protein>
<dbReference type="PANTHER" id="PTHR12215">
    <property type="entry name" value="PHOSPHOPANTETHEINE TRANSFERASE"/>
    <property type="match status" value="1"/>
</dbReference>
<dbReference type="InterPro" id="IPR055066">
    <property type="entry name" value="AASDHPPT_N"/>
</dbReference>
<dbReference type="GO" id="GO:0005829">
    <property type="term" value="C:cytosol"/>
    <property type="evidence" value="ECO:0007669"/>
    <property type="project" value="TreeGrafter"/>
</dbReference>
<evidence type="ECO:0000259" key="3">
    <source>
        <dbReference type="Pfam" id="PF01648"/>
    </source>
</evidence>
<reference evidence="5" key="1">
    <citation type="submission" date="2022-11" db="EMBL/GenBank/DDBJ databases">
        <authorList>
            <person name="Petersen C."/>
        </authorList>
    </citation>
    <scope>NUCLEOTIDE SEQUENCE</scope>
    <source>
        <strain evidence="5">IBT 21917</strain>
    </source>
</reference>
<dbReference type="Pfam" id="PF01648">
    <property type="entry name" value="ACPS"/>
    <property type="match status" value="1"/>
</dbReference>
<evidence type="ECO:0000259" key="4">
    <source>
        <dbReference type="Pfam" id="PF22624"/>
    </source>
</evidence>
<evidence type="ECO:0000256" key="2">
    <source>
        <dbReference type="ARBA" id="ARBA00022679"/>
    </source>
</evidence>
<dbReference type="Pfam" id="PF22624">
    <property type="entry name" value="AASDHPPT_N"/>
    <property type="match status" value="1"/>
</dbReference>
<proteinExistence type="predicted"/>
<gene>
    <name evidence="5" type="ORF">N7492_004427</name>
</gene>
<reference evidence="5" key="2">
    <citation type="journal article" date="2023" name="IMA Fungus">
        <title>Comparative genomic study of the Penicillium genus elucidates a diverse pangenome and 15 lateral gene transfer events.</title>
        <authorList>
            <person name="Petersen C."/>
            <person name="Sorensen T."/>
            <person name="Nielsen M.R."/>
            <person name="Sondergaard T.E."/>
            <person name="Sorensen J.L."/>
            <person name="Fitzpatrick D.A."/>
            <person name="Frisvad J.C."/>
            <person name="Nielsen K.L."/>
        </authorList>
    </citation>
    <scope>NUCLEOTIDE SEQUENCE</scope>
    <source>
        <strain evidence="5">IBT 21917</strain>
    </source>
</reference>
<organism evidence="5 6">
    <name type="scientific">Penicillium capsulatum</name>
    <dbReference type="NCBI Taxonomy" id="69766"/>
    <lineage>
        <taxon>Eukaryota</taxon>
        <taxon>Fungi</taxon>
        <taxon>Dikarya</taxon>
        <taxon>Ascomycota</taxon>
        <taxon>Pezizomycotina</taxon>
        <taxon>Eurotiomycetes</taxon>
        <taxon>Eurotiomycetidae</taxon>
        <taxon>Eurotiales</taxon>
        <taxon>Aspergillaceae</taxon>
        <taxon>Penicillium</taxon>
    </lineage>
</organism>
<keyword evidence="2 5" id="KW-0808">Transferase</keyword>
<dbReference type="EC" id="2.7.8.7" evidence="1"/>
<dbReference type="EMBL" id="JAPQKO010000003">
    <property type="protein sequence ID" value="KAJ5171834.1"/>
    <property type="molecule type" value="Genomic_DNA"/>
</dbReference>
<dbReference type="Proteomes" id="UP001146351">
    <property type="component" value="Unassembled WGS sequence"/>
</dbReference>
<dbReference type="OrthoDB" id="26719at2759"/>
<dbReference type="SUPFAM" id="SSF56214">
    <property type="entry name" value="4'-phosphopantetheinyl transferase"/>
    <property type="match status" value="2"/>
</dbReference>
<evidence type="ECO:0000313" key="5">
    <source>
        <dbReference type="EMBL" id="KAJ5171834.1"/>
    </source>
</evidence>
<feature type="domain" description="4'-phosphopantetheinyl transferase" evidence="3">
    <location>
        <begin position="153"/>
        <end position="263"/>
    </location>
</feature>
<dbReference type="InterPro" id="IPR037143">
    <property type="entry name" value="4-PPantetheinyl_Trfase_dom_sf"/>
</dbReference>
<evidence type="ECO:0000313" key="6">
    <source>
        <dbReference type="Proteomes" id="UP001146351"/>
    </source>
</evidence>